<reference evidence="4" key="2">
    <citation type="submission" date="2023-06" db="EMBL/GenBank/DDBJ databases">
        <authorList>
            <person name="Kobayashi Y."/>
            <person name="Kayamori A."/>
            <person name="Aoki K."/>
            <person name="Shiwa Y."/>
            <person name="Fujita N."/>
            <person name="Sugita T."/>
            <person name="Iwasaki W."/>
            <person name="Tanaka N."/>
            <person name="Takashima M."/>
        </authorList>
    </citation>
    <scope>NUCLEOTIDE SEQUENCE</scope>
    <source>
        <strain evidence="4">HIS016</strain>
    </source>
</reference>
<proteinExistence type="predicted"/>
<name>A0AAD3TRB0_9TREE</name>
<feature type="region of interest" description="Disordered" evidence="1">
    <location>
        <begin position="1"/>
        <end position="26"/>
    </location>
</feature>
<accession>A0AAD3TRB0</accession>
<feature type="transmembrane region" description="Helical" evidence="2">
    <location>
        <begin position="130"/>
        <end position="149"/>
    </location>
</feature>
<evidence type="ECO:0000313" key="4">
    <source>
        <dbReference type="EMBL" id="GMK55496.1"/>
    </source>
</evidence>
<dbReference type="InterPro" id="IPR056136">
    <property type="entry name" value="DUF7719"/>
</dbReference>
<reference evidence="4" key="1">
    <citation type="journal article" date="2023" name="BMC Genomics">
        <title>Chromosome-level genome assemblies of Cutaneotrichosporon spp. (Trichosporonales, Basidiomycota) reveal imbalanced evolution between nucleotide sequences and chromosome synteny.</title>
        <authorList>
            <person name="Kobayashi Y."/>
            <person name="Kayamori A."/>
            <person name="Aoki K."/>
            <person name="Shiwa Y."/>
            <person name="Matsutani M."/>
            <person name="Fujita N."/>
            <person name="Sugita T."/>
            <person name="Iwasaki W."/>
            <person name="Tanaka N."/>
            <person name="Takashima M."/>
        </authorList>
    </citation>
    <scope>NUCLEOTIDE SEQUENCE</scope>
    <source>
        <strain evidence="4">HIS016</strain>
    </source>
</reference>
<dbReference type="EMBL" id="BTCM01000002">
    <property type="protein sequence ID" value="GMK55496.1"/>
    <property type="molecule type" value="Genomic_DNA"/>
</dbReference>
<feature type="region of interest" description="Disordered" evidence="1">
    <location>
        <begin position="59"/>
        <end position="85"/>
    </location>
</feature>
<dbReference type="AlphaFoldDB" id="A0AAD3TRB0"/>
<keyword evidence="2" id="KW-1133">Transmembrane helix</keyword>
<evidence type="ECO:0000313" key="5">
    <source>
        <dbReference type="Proteomes" id="UP001222932"/>
    </source>
</evidence>
<keyword evidence="5" id="KW-1185">Reference proteome</keyword>
<sequence>MARLDAINPEPPRQRKGKKGKRGDTKLFIRPSEIAGGGKPLIDLDEDDLRAAGVTFTEGGMEDLPAPVVMDPSPEEEEEEDDRTTEERAVEAWWDEFFDSMVYTIPFSFLFLLLDILSNQTYAVERRPIYYFKNYAFALLTLGVIVFYTNRHIGKSKLCQFLVTVASIAASTRVIWLINRASYLMVMEQGPACGTIWIASIVMLPLGRALLALAAWYGYVWYNNFSISP</sequence>
<keyword evidence="2" id="KW-0812">Transmembrane</keyword>
<organism evidence="4 5">
    <name type="scientific">Cutaneotrichosporon spelunceum</name>
    <dbReference type="NCBI Taxonomy" id="1672016"/>
    <lineage>
        <taxon>Eukaryota</taxon>
        <taxon>Fungi</taxon>
        <taxon>Dikarya</taxon>
        <taxon>Basidiomycota</taxon>
        <taxon>Agaricomycotina</taxon>
        <taxon>Tremellomycetes</taxon>
        <taxon>Trichosporonales</taxon>
        <taxon>Trichosporonaceae</taxon>
        <taxon>Cutaneotrichosporon</taxon>
    </lineage>
</organism>
<feature type="compositionally biased region" description="Acidic residues" evidence="1">
    <location>
        <begin position="73"/>
        <end position="84"/>
    </location>
</feature>
<dbReference type="PANTHER" id="PTHR37846:SF1">
    <property type="entry name" value="DEACETYLASE-LIKE PROTEIN"/>
    <property type="match status" value="1"/>
</dbReference>
<dbReference type="PANTHER" id="PTHR37846">
    <property type="entry name" value="YALI0B21296P"/>
    <property type="match status" value="1"/>
</dbReference>
<feature type="transmembrane region" description="Helical" evidence="2">
    <location>
        <begin position="191"/>
        <end position="219"/>
    </location>
</feature>
<comment type="caution">
    <text evidence="4">The sequence shown here is derived from an EMBL/GenBank/DDBJ whole genome shotgun (WGS) entry which is preliminary data.</text>
</comment>
<feature type="domain" description="DUF7719" evidence="3">
    <location>
        <begin position="160"/>
        <end position="227"/>
    </location>
</feature>
<feature type="transmembrane region" description="Helical" evidence="2">
    <location>
        <begin position="161"/>
        <end position="179"/>
    </location>
</feature>
<keyword evidence="2" id="KW-0472">Membrane</keyword>
<evidence type="ECO:0000256" key="2">
    <source>
        <dbReference type="SAM" id="Phobius"/>
    </source>
</evidence>
<evidence type="ECO:0000256" key="1">
    <source>
        <dbReference type="SAM" id="MobiDB-lite"/>
    </source>
</evidence>
<evidence type="ECO:0000259" key="3">
    <source>
        <dbReference type="Pfam" id="PF24841"/>
    </source>
</evidence>
<dbReference type="Proteomes" id="UP001222932">
    <property type="component" value="Unassembled WGS sequence"/>
</dbReference>
<protein>
    <recommendedName>
        <fullName evidence="3">DUF7719 domain-containing protein</fullName>
    </recommendedName>
</protein>
<dbReference type="Pfam" id="PF24841">
    <property type="entry name" value="DUF7719"/>
    <property type="match status" value="1"/>
</dbReference>
<gene>
    <name evidence="4" type="ORF">CspeluHIS016_0205520</name>
</gene>